<reference evidence="9" key="2">
    <citation type="submission" date="2025-08" db="UniProtKB">
        <authorList>
            <consortium name="RefSeq"/>
        </authorList>
    </citation>
    <scope>IDENTIFICATION</scope>
    <source>
        <tissue evidence="9">Leaf</tissue>
    </source>
</reference>
<evidence type="ECO:0000256" key="5">
    <source>
        <dbReference type="ARBA" id="ARBA00022989"/>
    </source>
</evidence>
<dbReference type="KEGG" id="rarg:115749847"/>
<evidence type="ECO:0000256" key="3">
    <source>
        <dbReference type="ARBA" id="ARBA00022692"/>
    </source>
</evidence>
<keyword evidence="4" id="KW-0256">Endoplasmic reticulum</keyword>
<dbReference type="AlphaFoldDB" id="A0A8B8Q855"/>
<dbReference type="PANTHER" id="PTHR38354:SF2">
    <property type="entry name" value="SIGNAL PEPTIDASE COMPLEX-LIKE PROTEIN DTM1"/>
    <property type="match status" value="1"/>
</dbReference>
<dbReference type="Pfam" id="PF06645">
    <property type="entry name" value="SPC12"/>
    <property type="match status" value="1"/>
</dbReference>
<evidence type="ECO:0000313" key="9">
    <source>
        <dbReference type="RefSeq" id="XP_030542698.1"/>
    </source>
</evidence>
<accession>A0A8B8Q855</accession>
<keyword evidence="8" id="KW-1185">Reference proteome</keyword>
<proteinExistence type="inferred from homology"/>
<comment type="similarity">
    <text evidence="2">Belongs to the SPCS1 family.</text>
</comment>
<evidence type="ECO:0000256" key="2">
    <source>
        <dbReference type="ARBA" id="ARBA00005245"/>
    </source>
</evidence>
<feature type="transmembrane region" description="Helical" evidence="7">
    <location>
        <begin position="85"/>
        <end position="104"/>
    </location>
</feature>
<keyword evidence="3 7" id="KW-0812">Transmembrane</keyword>
<reference evidence="8" key="1">
    <citation type="submission" date="2025-05" db="UniProtKB">
        <authorList>
            <consortium name="RefSeq"/>
        </authorList>
    </citation>
    <scope>NUCLEOTIDE SEQUENCE [LARGE SCALE GENOMIC DNA]</scope>
</reference>
<dbReference type="GO" id="GO:0005787">
    <property type="term" value="C:signal peptidase complex"/>
    <property type="evidence" value="ECO:0007669"/>
    <property type="project" value="InterPro"/>
</dbReference>
<sequence>MTNDAALRSSLVWLAAAMVVVGLWTHSFKKVAATYGAGVLGIAGVLLPDWDYFDRDFSRWTTPVSAEERAAISSHRSRFPRFRIYPLRAVMYACVYGFGLYKWWVFVSG</sequence>
<dbReference type="Proteomes" id="UP000827889">
    <property type="component" value="Chromosome 2"/>
</dbReference>
<dbReference type="InterPro" id="IPR009542">
    <property type="entry name" value="Spc1/SPCS1"/>
</dbReference>
<evidence type="ECO:0000256" key="6">
    <source>
        <dbReference type="ARBA" id="ARBA00023136"/>
    </source>
</evidence>
<evidence type="ECO:0000256" key="7">
    <source>
        <dbReference type="SAM" id="Phobius"/>
    </source>
</evidence>
<comment type="subcellular location">
    <subcellularLocation>
        <location evidence="1">Endoplasmic reticulum membrane</location>
        <topology evidence="1">Multi-pass membrane protein</topology>
    </subcellularLocation>
</comment>
<dbReference type="InterPro" id="IPR039955">
    <property type="entry name" value="DTM1"/>
</dbReference>
<dbReference type="PANTHER" id="PTHR38354">
    <property type="entry name" value="SIGNAL PEPTIDASE COMPLEX-LIKE PROTEIN DTM1"/>
    <property type="match status" value="1"/>
</dbReference>
<dbReference type="OrthoDB" id="1861824at2759"/>
<dbReference type="GO" id="GO:0006465">
    <property type="term" value="P:signal peptide processing"/>
    <property type="evidence" value="ECO:0007669"/>
    <property type="project" value="InterPro"/>
</dbReference>
<feature type="transmembrane region" description="Helical" evidence="7">
    <location>
        <begin position="32"/>
        <end position="50"/>
    </location>
</feature>
<dbReference type="GeneID" id="115749847"/>
<dbReference type="RefSeq" id="XP_030542698.1">
    <property type="nucleotide sequence ID" value="XM_030686838.2"/>
</dbReference>
<organism evidence="8 9">
    <name type="scientific">Rhodamnia argentea</name>
    <dbReference type="NCBI Taxonomy" id="178133"/>
    <lineage>
        <taxon>Eukaryota</taxon>
        <taxon>Viridiplantae</taxon>
        <taxon>Streptophyta</taxon>
        <taxon>Embryophyta</taxon>
        <taxon>Tracheophyta</taxon>
        <taxon>Spermatophyta</taxon>
        <taxon>Magnoliopsida</taxon>
        <taxon>eudicotyledons</taxon>
        <taxon>Gunneridae</taxon>
        <taxon>Pentapetalae</taxon>
        <taxon>rosids</taxon>
        <taxon>malvids</taxon>
        <taxon>Myrtales</taxon>
        <taxon>Myrtaceae</taxon>
        <taxon>Myrtoideae</taxon>
        <taxon>Myrteae</taxon>
        <taxon>Australasian group</taxon>
        <taxon>Rhodamnia</taxon>
    </lineage>
</organism>
<protein>
    <submittedName>
        <fullName evidence="9">Signal peptidase complex-like protein DTM1</fullName>
    </submittedName>
</protein>
<evidence type="ECO:0000313" key="8">
    <source>
        <dbReference type="Proteomes" id="UP000827889"/>
    </source>
</evidence>
<keyword evidence="6 7" id="KW-0472">Membrane</keyword>
<dbReference type="GO" id="GO:0048658">
    <property type="term" value="P:anther wall tapetum development"/>
    <property type="evidence" value="ECO:0007669"/>
    <property type="project" value="InterPro"/>
</dbReference>
<evidence type="ECO:0000256" key="4">
    <source>
        <dbReference type="ARBA" id="ARBA00022824"/>
    </source>
</evidence>
<feature type="transmembrane region" description="Helical" evidence="7">
    <location>
        <begin position="7"/>
        <end position="26"/>
    </location>
</feature>
<gene>
    <name evidence="9" type="primary">LOC115749847</name>
</gene>
<name>A0A8B8Q855_9MYRT</name>
<evidence type="ECO:0000256" key="1">
    <source>
        <dbReference type="ARBA" id="ARBA00004477"/>
    </source>
</evidence>
<keyword evidence="5 7" id="KW-1133">Transmembrane helix</keyword>